<dbReference type="PANTHER" id="PTHR10102:SF1">
    <property type="entry name" value="DNA-DIRECTED RNA POLYMERASE 3, CHLOROPLASTIC"/>
    <property type="match status" value="1"/>
</dbReference>
<evidence type="ECO:0000313" key="2">
    <source>
        <dbReference type="EMBL" id="CAL1384387.1"/>
    </source>
</evidence>
<keyword evidence="3" id="KW-1185">Reference proteome</keyword>
<dbReference type="AlphaFoldDB" id="A0AAV2EF56"/>
<organism evidence="2 3">
    <name type="scientific">Linum trigynum</name>
    <dbReference type="NCBI Taxonomy" id="586398"/>
    <lineage>
        <taxon>Eukaryota</taxon>
        <taxon>Viridiplantae</taxon>
        <taxon>Streptophyta</taxon>
        <taxon>Embryophyta</taxon>
        <taxon>Tracheophyta</taxon>
        <taxon>Spermatophyta</taxon>
        <taxon>Magnoliopsida</taxon>
        <taxon>eudicotyledons</taxon>
        <taxon>Gunneridae</taxon>
        <taxon>Pentapetalae</taxon>
        <taxon>rosids</taxon>
        <taxon>fabids</taxon>
        <taxon>Malpighiales</taxon>
        <taxon>Linaceae</taxon>
        <taxon>Linum</taxon>
    </lineage>
</organism>
<accession>A0AAV2EF56</accession>
<dbReference type="Proteomes" id="UP001497516">
    <property type="component" value="Chromosome 4"/>
</dbReference>
<dbReference type="InterPro" id="IPR029262">
    <property type="entry name" value="RPOL_N"/>
</dbReference>
<dbReference type="PANTHER" id="PTHR10102">
    <property type="entry name" value="DNA-DIRECTED RNA POLYMERASE, MITOCHONDRIAL"/>
    <property type="match status" value="1"/>
</dbReference>
<name>A0AAV2EF56_9ROSI</name>
<dbReference type="GO" id="GO:0003899">
    <property type="term" value="F:DNA-directed RNA polymerase activity"/>
    <property type="evidence" value="ECO:0007669"/>
    <property type="project" value="InterPro"/>
</dbReference>
<sequence>MRESDQIEGGKDEKRVFIQDPPWISALFLKGMQKLAHREVRVAFKDIEKRKYNLLRRRQIKYETEAWEGMAEEYRGMVRDMCEKKLAPNLPYVKDLFLGWFEQLKEAIEEEQKLQRRKKHKTAFFFSMGGVKMSWKLEKFKFYFY</sequence>
<evidence type="ECO:0000259" key="1">
    <source>
        <dbReference type="Pfam" id="PF14700"/>
    </source>
</evidence>
<dbReference type="GO" id="GO:0003677">
    <property type="term" value="F:DNA binding"/>
    <property type="evidence" value="ECO:0007669"/>
    <property type="project" value="InterPro"/>
</dbReference>
<proteinExistence type="predicted"/>
<dbReference type="GO" id="GO:0006390">
    <property type="term" value="P:mitochondrial transcription"/>
    <property type="evidence" value="ECO:0007669"/>
    <property type="project" value="TreeGrafter"/>
</dbReference>
<dbReference type="InterPro" id="IPR002092">
    <property type="entry name" value="DNA-dir_Rpol_phage-type"/>
</dbReference>
<dbReference type="EMBL" id="OZ034817">
    <property type="protein sequence ID" value="CAL1384387.1"/>
    <property type="molecule type" value="Genomic_DNA"/>
</dbReference>
<feature type="domain" description="DNA-directed RNA polymerase N-terminal" evidence="1">
    <location>
        <begin position="58"/>
        <end position="120"/>
    </location>
</feature>
<protein>
    <recommendedName>
        <fullName evidence="1">DNA-directed RNA polymerase N-terminal domain-containing protein</fullName>
    </recommendedName>
</protein>
<dbReference type="Pfam" id="PF14700">
    <property type="entry name" value="RPOL_N"/>
    <property type="match status" value="1"/>
</dbReference>
<dbReference type="InterPro" id="IPR037159">
    <property type="entry name" value="RNA_POL_N_sf"/>
</dbReference>
<dbReference type="Gene3D" id="1.10.1320.10">
    <property type="entry name" value="DNA-directed RNA polymerase, N-terminal domain"/>
    <property type="match status" value="1"/>
</dbReference>
<dbReference type="GO" id="GO:0034245">
    <property type="term" value="C:mitochondrial DNA-directed RNA polymerase complex"/>
    <property type="evidence" value="ECO:0007669"/>
    <property type="project" value="TreeGrafter"/>
</dbReference>
<dbReference type="SUPFAM" id="SSF56672">
    <property type="entry name" value="DNA/RNA polymerases"/>
    <property type="match status" value="1"/>
</dbReference>
<evidence type="ECO:0000313" key="3">
    <source>
        <dbReference type="Proteomes" id="UP001497516"/>
    </source>
</evidence>
<gene>
    <name evidence="2" type="ORF">LTRI10_LOCUS25595</name>
</gene>
<dbReference type="InterPro" id="IPR043502">
    <property type="entry name" value="DNA/RNA_pol_sf"/>
</dbReference>
<reference evidence="2 3" key="1">
    <citation type="submission" date="2024-04" db="EMBL/GenBank/DDBJ databases">
        <authorList>
            <person name="Fracassetti M."/>
        </authorList>
    </citation>
    <scope>NUCLEOTIDE SEQUENCE [LARGE SCALE GENOMIC DNA]</scope>
</reference>